<dbReference type="AlphaFoldDB" id="A0A7C1RAC1"/>
<feature type="domain" description="Pterin-binding" evidence="7">
    <location>
        <begin position="1"/>
        <end position="257"/>
    </location>
</feature>
<comment type="caution">
    <text evidence="8">The sequence shown here is derived from an EMBL/GenBank/DDBJ whole genome shotgun (WGS) entry which is preliminary data.</text>
</comment>
<evidence type="ECO:0000256" key="3">
    <source>
        <dbReference type="ARBA" id="ARBA00022628"/>
    </source>
</evidence>
<dbReference type="GO" id="GO:0050667">
    <property type="term" value="P:homocysteine metabolic process"/>
    <property type="evidence" value="ECO:0007669"/>
    <property type="project" value="TreeGrafter"/>
</dbReference>
<dbReference type="InterPro" id="IPR011005">
    <property type="entry name" value="Dihydropteroate_synth-like_sf"/>
</dbReference>
<dbReference type="SUPFAM" id="SSF51717">
    <property type="entry name" value="Dihydropteroate synthetase-like"/>
    <property type="match status" value="1"/>
</dbReference>
<dbReference type="GO" id="GO:0031419">
    <property type="term" value="F:cobalamin binding"/>
    <property type="evidence" value="ECO:0007669"/>
    <property type="project" value="UniProtKB-KW"/>
</dbReference>
<sequence length="263" mass="29083">MLIIGEKINTSLCGVEEAVKTRDKDFIQNLAKKQVDSGADVLDINVGTRIHSEVKDMKWMTGIVREVVDVPLCVDSPRPEAIEVGLAECKGKAMVNSITAEKKRMEELLPILARFGCKIIALTMDDRGIPEDIERRYEIADKLIGALTKAGISLSDIYIDPLVRPVSTDSSSGLIVLESIKKIMSSFEHVHTICGLSNISFGLPGRNVLNKSFLLFAMSMGLDSAILDPLDREMMAMIRAGEVLLGKDEYCLKYLTSFREGRF</sequence>
<evidence type="ECO:0000256" key="2">
    <source>
        <dbReference type="ARBA" id="ARBA00022603"/>
    </source>
</evidence>
<dbReference type="Proteomes" id="UP000885667">
    <property type="component" value="Unassembled WGS sequence"/>
</dbReference>
<evidence type="ECO:0000256" key="1">
    <source>
        <dbReference type="ARBA" id="ARBA00010398"/>
    </source>
</evidence>
<evidence type="ECO:0000256" key="5">
    <source>
        <dbReference type="ARBA" id="ARBA00022723"/>
    </source>
</evidence>
<dbReference type="InterPro" id="IPR000489">
    <property type="entry name" value="Pterin-binding_dom"/>
</dbReference>
<dbReference type="EMBL" id="DRFT01000052">
    <property type="protein sequence ID" value="HDZ49724.1"/>
    <property type="molecule type" value="Genomic_DNA"/>
</dbReference>
<name>A0A7C1RAC1_UNCAE</name>
<dbReference type="GO" id="GO:0032259">
    <property type="term" value="P:methylation"/>
    <property type="evidence" value="ECO:0007669"/>
    <property type="project" value="UniProtKB-KW"/>
</dbReference>
<evidence type="ECO:0000256" key="6">
    <source>
        <dbReference type="ARBA" id="ARBA00023285"/>
    </source>
</evidence>
<dbReference type="GO" id="GO:0008705">
    <property type="term" value="F:methionine synthase activity"/>
    <property type="evidence" value="ECO:0007669"/>
    <property type="project" value="TreeGrafter"/>
</dbReference>
<dbReference type="PROSITE" id="PS50972">
    <property type="entry name" value="PTERIN_BINDING"/>
    <property type="match status" value="1"/>
</dbReference>
<dbReference type="PANTHER" id="PTHR45833">
    <property type="entry name" value="METHIONINE SYNTHASE"/>
    <property type="match status" value="1"/>
</dbReference>
<evidence type="ECO:0000313" key="8">
    <source>
        <dbReference type="EMBL" id="HDZ49724.1"/>
    </source>
</evidence>
<dbReference type="GO" id="GO:0046872">
    <property type="term" value="F:metal ion binding"/>
    <property type="evidence" value="ECO:0007669"/>
    <property type="project" value="UniProtKB-KW"/>
</dbReference>
<evidence type="ECO:0000259" key="7">
    <source>
        <dbReference type="PROSITE" id="PS50972"/>
    </source>
</evidence>
<accession>A0A7C1RAC1</accession>
<protein>
    <submittedName>
        <fullName evidence="8">Methyltetrahydrofolate cobalamin methyltransferase</fullName>
    </submittedName>
</protein>
<evidence type="ECO:0000256" key="4">
    <source>
        <dbReference type="ARBA" id="ARBA00022679"/>
    </source>
</evidence>
<keyword evidence="5" id="KW-0479">Metal-binding</keyword>
<organism evidence="8">
    <name type="scientific">Aerophobetes bacterium</name>
    <dbReference type="NCBI Taxonomy" id="2030807"/>
    <lineage>
        <taxon>Bacteria</taxon>
        <taxon>Candidatus Aerophobota</taxon>
    </lineage>
</organism>
<keyword evidence="2 8" id="KW-0489">Methyltransferase</keyword>
<dbReference type="GO" id="GO:0046653">
    <property type="term" value="P:tetrahydrofolate metabolic process"/>
    <property type="evidence" value="ECO:0007669"/>
    <property type="project" value="TreeGrafter"/>
</dbReference>
<dbReference type="NCBIfam" id="NF005719">
    <property type="entry name" value="PRK07535.1"/>
    <property type="match status" value="1"/>
</dbReference>
<comment type="similarity">
    <text evidence="1">Belongs to the vitamin-B12 dependent methionine synthase family.</text>
</comment>
<proteinExistence type="inferred from homology"/>
<reference evidence="8" key="1">
    <citation type="journal article" date="2020" name="mSystems">
        <title>Genome- and Community-Level Interaction Insights into Carbon Utilization and Element Cycling Functions of Hydrothermarchaeota in Hydrothermal Sediment.</title>
        <authorList>
            <person name="Zhou Z."/>
            <person name="Liu Y."/>
            <person name="Xu W."/>
            <person name="Pan J."/>
            <person name="Luo Z.H."/>
            <person name="Li M."/>
        </authorList>
    </citation>
    <scope>NUCLEOTIDE SEQUENCE [LARGE SCALE GENOMIC DNA]</scope>
    <source>
        <strain evidence="8">HyVt-329</strain>
    </source>
</reference>
<keyword evidence="3" id="KW-0846">Cobalamin</keyword>
<dbReference type="Gene3D" id="3.20.20.20">
    <property type="entry name" value="Dihydropteroate synthase-like"/>
    <property type="match status" value="1"/>
</dbReference>
<keyword evidence="4" id="KW-0808">Transferase</keyword>
<dbReference type="GO" id="GO:0005829">
    <property type="term" value="C:cytosol"/>
    <property type="evidence" value="ECO:0007669"/>
    <property type="project" value="TreeGrafter"/>
</dbReference>
<gene>
    <name evidence="8" type="ORF">ENH69_00720</name>
</gene>
<keyword evidence="6" id="KW-0170">Cobalt</keyword>
<dbReference type="Pfam" id="PF00809">
    <property type="entry name" value="Pterin_bind"/>
    <property type="match status" value="1"/>
</dbReference>
<dbReference type="InterPro" id="IPR050554">
    <property type="entry name" value="Met_Synthase/Corrinoid"/>
</dbReference>
<dbReference type="PANTHER" id="PTHR45833:SF1">
    <property type="entry name" value="METHIONINE SYNTHASE"/>
    <property type="match status" value="1"/>
</dbReference>